<dbReference type="eggNOG" id="COG1277">
    <property type="taxonomic scope" value="Bacteria"/>
</dbReference>
<feature type="transmembrane region" description="Helical" evidence="1">
    <location>
        <begin position="580"/>
        <end position="601"/>
    </location>
</feature>
<gene>
    <name evidence="2" type="ordered locus">MYPU_1970</name>
</gene>
<accession>Q98R13</accession>
<evidence type="ECO:0000313" key="3">
    <source>
        <dbReference type="Proteomes" id="UP000000528"/>
    </source>
</evidence>
<feature type="transmembrane region" description="Helical" evidence="1">
    <location>
        <begin position="183"/>
        <end position="202"/>
    </location>
</feature>
<keyword evidence="1" id="KW-0812">Transmembrane</keyword>
<evidence type="ECO:0000313" key="2">
    <source>
        <dbReference type="EMBL" id="CAC13370.1"/>
    </source>
</evidence>
<dbReference type="PIR" id="E90536">
    <property type="entry name" value="E90536"/>
</dbReference>
<keyword evidence="3" id="KW-1185">Reference proteome</keyword>
<sequence>MTKSFLKKYTPKNQALKMSTSYIQLLLKIIIRKKSSIILPVLLVAINVVLAILIGIFVSTNIHATIAIFALVFVQLLLTIIFSSIKAINIFNDMESEGIEIISFSKKITRRNIIWSKITLFILINLFWSLLIFLMNLIIFIITYNKLDLINNFLIYSFFSPLFCGLIFGFITSLISYKFSPKLALAIPILIFTPLVIGGNFINGSSSSVPKKISKILNLPYKHYDGGTILNAEKFYLNNQKDELFIIPKNIDQNTLDQRQKDFINEAFVSTKKSANLYQNFSWLSLPYQLLNIFNKNDKDVIENIFENDKSDLEKYPYYNHLDSKDFRYVLQDSKGLLKVDAFENGIEYQGYIVPGFLKNRSLIPNQINKDLIYAREGANNFNVAFQEDDFTFSKPDNLVGKIDSNIILEALKSKIFQAQAKEFFNSLDEQITKADLLSQISKALDENGLNFTNLIDESTTLFSSEIDLQKIKNLTEKKVLIGVSLIYYLYFNYQNSPLLKTLLENDNPNLKYTPQQIQLLINNEKYNIGGYSSFVQVQQAVNNKIIFRYNLEKSNNYLFQTVDQFYSLKQDSKVINKNYFPLIWISLTLLLVALNFALYIRKDFK</sequence>
<name>Q98R13_MYCPU</name>
<keyword evidence="1" id="KW-0472">Membrane</keyword>
<dbReference type="Proteomes" id="UP000000528">
    <property type="component" value="Chromosome"/>
</dbReference>
<dbReference type="STRING" id="272635.gene:17576784"/>
<feature type="transmembrane region" description="Helical" evidence="1">
    <location>
        <begin position="37"/>
        <end position="58"/>
    </location>
</feature>
<keyword evidence="1" id="KW-1133">Transmembrane helix</keyword>
<dbReference type="RefSeq" id="WP_010925001.1">
    <property type="nucleotide sequence ID" value="NC_002771.1"/>
</dbReference>
<dbReference type="EMBL" id="AL445563">
    <property type="protein sequence ID" value="CAC13370.1"/>
    <property type="molecule type" value="Genomic_DNA"/>
</dbReference>
<organism evidence="3">
    <name type="scientific">Mycoplasmopsis pulmonis (strain UAB CTIP)</name>
    <name type="common">Mycoplasma pulmonis</name>
    <dbReference type="NCBI Taxonomy" id="272635"/>
    <lineage>
        <taxon>Bacteria</taxon>
        <taxon>Bacillati</taxon>
        <taxon>Mycoplasmatota</taxon>
        <taxon>Mycoplasmoidales</taxon>
        <taxon>Metamycoplasmataceae</taxon>
        <taxon>Mycoplasmopsis</taxon>
    </lineage>
</organism>
<feature type="transmembrane region" description="Helical" evidence="1">
    <location>
        <begin position="120"/>
        <end position="142"/>
    </location>
</feature>
<evidence type="ECO:0000256" key="1">
    <source>
        <dbReference type="SAM" id="Phobius"/>
    </source>
</evidence>
<feature type="transmembrane region" description="Helical" evidence="1">
    <location>
        <begin position="154"/>
        <end position="176"/>
    </location>
</feature>
<proteinExistence type="predicted"/>
<dbReference type="BioCyc" id="MPUL272635:G1GT6-199-MONOMER"/>
<dbReference type="AlphaFoldDB" id="Q98R13"/>
<feature type="transmembrane region" description="Helical" evidence="1">
    <location>
        <begin position="64"/>
        <end position="85"/>
    </location>
</feature>
<protein>
    <submittedName>
        <fullName evidence="2">Uncharacterized protein</fullName>
    </submittedName>
</protein>
<dbReference type="KEGG" id="mpu:MYPU_1970"/>
<dbReference type="HOGENOM" id="CLU_029433_1_0_14"/>
<reference evidence="2 3" key="1">
    <citation type="journal article" date="2001" name="Nucleic Acids Res.">
        <title>The complete genome sequence of the murine respiratory pathogen Mycoplasma pulmonis.</title>
        <authorList>
            <person name="Chambaud I."/>
            <person name="Heilig R."/>
            <person name="Ferris S."/>
            <person name="Barbe V."/>
            <person name="Samson D."/>
            <person name="Galisson F."/>
            <person name="Moszer I."/>
            <person name="Dybvig K."/>
            <person name="Wroblewski H."/>
            <person name="Viari A."/>
            <person name="Rocha E.P.C."/>
            <person name="Blanchard A."/>
        </authorList>
    </citation>
    <scope>NUCLEOTIDE SEQUENCE [LARGE SCALE GENOMIC DNA]</scope>
    <source>
        <strain evidence="2 3">UAB CTIP</strain>
    </source>
</reference>